<feature type="domain" description="S1 motif" evidence="2">
    <location>
        <begin position="1049"/>
        <end position="1118"/>
    </location>
</feature>
<dbReference type="Gene3D" id="1.10.150.310">
    <property type="entry name" value="Tex RuvX-like domain-like"/>
    <property type="match status" value="1"/>
</dbReference>
<feature type="compositionally biased region" description="Basic and acidic residues" evidence="1">
    <location>
        <begin position="1122"/>
        <end position="1143"/>
    </location>
</feature>
<feature type="compositionally biased region" description="Basic residues" evidence="1">
    <location>
        <begin position="246"/>
        <end position="256"/>
    </location>
</feature>
<feature type="compositionally biased region" description="Low complexity" evidence="1">
    <location>
        <begin position="973"/>
        <end position="982"/>
    </location>
</feature>
<accession>A0A7W5H982</accession>
<dbReference type="InterPro" id="IPR003029">
    <property type="entry name" value="S1_domain"/>
</dbReference>
<name>A0A7W5H982_9BACT</name>
<dbReference type="InterPro" id="IPR037027">
    <property type="entry name" value="YqgF/RNaseH-like_dom_sf"/>
</dbReference>
<feature type="region of interest" description="Disordered" evidence="1">
    <location>
        <begin position="229"/>
        <end position="461"/>
    </location>
</feature>
<feature type="compositionally biased region" description="Basic residues" evidence="1">
    <location>
        <begin position="449"/>
        <end position="461"/>
    </location>
</feature>
<feature type="compositionally biased region" description="Basic and acidic residues" evidence="1">
    <location>
        <begin position="1180"/>
        <end position="1196"/>
    </location>
</feature>
<feature type="compositionally biased region" description="Low complexity" evidence="1">
    <location>
        <begin position="292"/>
        <end position="365"/>
    </location>
</feature>
<protein>
    <submittedName>
        <fullName evidence="3">Transcriptional accessory protein Tex/SPT6</fullName>
    </submittedName>
</protein>
<dbReference type="InterPro" id="IPR012340">
    <property type="entry name" value="NA-bd_OB-fold"/>
</dbReference>
<feature type="compositionally biased region" description="Basic and acidic residues" evidence="1">
    <location>
        <begin position="1225"/>
        <end position="1238"/>
    </location>
</feature>
<feature type="region of interest" description="Disordered" evidence="1">
    <location>
        <begin position="871"/>
        <end position="998"/>
    </location>
</feature>
<dbReference type="GO" id="GO:0003735">
    <property type="term" value="F:structural constituent of ribosome"/>
    <property type="evidence" value="ECO:0007669"/>
    <property type="project" value="TreeGrafter"/>
</dbReference>
<feature type="compositionally biased region" description="Low complexity" evidence="1">
    <location>
        <begin position="376"/>
        <end position="448"/>
    </location>
</feature>
<feature type="compositionally biased region" description="Basic and acidic residues" evidence="1">
    <location>
        <begin position="1264"/>
        <end position="1291"/>
    </location>
</feature>
<dbReference type="SUPFAM" id="SSF158832">
    <property type="entry name" value="Tex N-terminal region-like"/>
    <property type="match status" value="1"/>
</dbReference>
<evidence type="ECO:0000256" key="1">
    <source>
        <dbReference type="SAM" id="MobiDB-lite"/>
    </source>
</evidence>
<dbReference type="GO" id="GO:0003729">
    <property type="term" value="F:mRNA binding"/>
    <property type="evidence" value="ECO:0007669"/>
    <property type="project" value="TreeGrafter"/>
</dbReference>
<dbReference type="InterPro" id="IPR010994">
    <property type="entry name" value="RuvA_2-like"/>
</dbReference>
<feature type="compositionally biased region" description="Basic and acidic residues" evidence="1">
    <location>
        <begin position="873"/>
        <end position="888"/>
    </location>
</feature>
<dbReference type="Pfam" id="PF00575">
    <property type="entry name" value="S1"/>
    <property type="match status" value="1"/>
</dbReference>
<dbReference type="InterPro" id="IPR050437">
    <property type="entry name" value="Ribos_protein_bS1-like"/>
</dbReference>
<feature type="region of interest" description="Disordered" evidence="1">
    <location>
        <begin position="1117"/>
        <end position="1331"/>
    </location>
</feature>
<feature type="compositionally biased region" description="Basic and acidic residues" evidence="1">
    <location>
        <begin position="366"/>
        <end position="375"/>
    </location>
</feature>
<dbReference type="InterPro" id="IPR032639">
    <property type="entry name" value="Tex_YqgF"/>
</dbReference>
<dbReference type="InterPro" id="IPR018974">
    <property type="entry name" value="Tex-like_N"/>
</dbReference>
<feature type="compositionally biased region" description="Low complexity" evidence="1">
    <location>
        <begin position="1314"/>
        <end position="1324"/>
    </location>
</feature>
<dbReference type="EMBL" id="JACHXU010000028">
    <property type="protein sequence ID" value="MBB3209845.1"/>
    <property type="molecule type" value="Genomic_DNA"/>
</dbReference>
<feature type="compositionally biased region" description="Low complexity" evidence="1">
    <location>
        <begin position="899"/>
        <end position="914"/>
    </location>
</feature>
<dbReference type="Gene3D" id="1.10.10.650">
    <property type="entry name" value="RuvA domain 2-like"/>
    <property type="match status" value="1"/>
</dbReference>
<feature type="region of interest" description="Disordered" evidence="1">
    <location>
        <begin position="147"/>
        <end position="191"/>
    </location>
</feature>
<comment type="caution">
    <text evidence="3">The sequence shown here is derived from an EMBL/GenBank/DDBJ whole genome shotgun (WGS) entry which is preliminary data.</text>
</comment>
<dbReference type="Gene3D" id="3.30.420.140">
    <property type="entry name" value="YqgF/RNase H-like domain"/>
    <property type="match status" value="1"/>
</dbReference>
<sequence>MNVDLDAIAQRGRCEVSSLRLALPLIEQGYTPPFLARYRRDELGGLDEPSLWALSHAVRTQQRLDEYREQLHSAWSATQLADPAIGRAISGAKSRRLLDRLSRRVKSESGESGSLTQRLAVRVLSPQKGDGDNLEALAGELMQAVATPTPETPKTPEAPSESDSAAPVSEDGATPEDSTESGTPSAPSAESAIAKLDDALAKRMSGDPRIMGAAVRWLSRHAKIHILEVTDPHGGSDEGDEQPAKSGKKNKKKKKGKSAEAEASKTGEAANAPEVTEPASDASVSSEPVADASASSNESEPASPTETPVADAPVADASAETPVADAVATDAPATESPAAEAVAEPASETPAVETSVAESPATESAEAPHAEEVKPEPAAATEPVAADATETPATETPAAEAPAAEAPAAEAPAAESTEPTAAEAAPATEAAAAPAATATEKKAAPAAKPAKKKKVSPRQRRRRWLVSTLKPLAGKRMPANKLSAFQIVMLSRALRSQVATCAFDYDAAQLVAEVQKAASNLNRHFSDRLAAIVLANEAALRDAAESAWWDEIQEQASARLVAIAADNLHRQINRGGVEAKVVMSIDAIGPRTAATSIVAADGRVLHNEDIPCQLSAAMRTLAVTKMGELIHQYHVDLIVISNGPARRACMIAVGELIKQSADQSVRWTLADRSGADAYAGSAAGDQEMRSTPRRFRSAAWIAFSTLQPSQAMVKVDPLKLRLGSFQRELSDQAVLDALEDVLVSGAARGGVDVNSTTASWLERLPGMTEQTAARIDTERREKLIASRDDLLARAAWASPIHTRQALPFLRVFGSEETLDGTLIHPEDYALAKRLAKALEIELPPQTPPGYELPDYSEPKPTVVETIADSGAEAGDKPAAEASADEEKAFGPSDSDDSSAEASAETETPTEASSDSESEPVAPADQTASLDAAPVTEDAPTEEKPAEEVSADSTEGEAESAAPAAESSEDAPEEQPAAETPAAPSVPEPFRQPKPERAKVDKLIKEWQVGVRRSKQIVDWLCEPFGEGTVNGPAPAVMTTMPALNELKEGDQVIGVVVGVMPFGVFVELTPECSGLIHVSRISDGFVEDLHEAVQVGDVVTAWVTGIDSKRRRVGLSAISPQREAELQARRHDSRPPRGGDRGGRGRGAAAAGARESGGAPQSRGGTAGAGPARGGQGKGQGDRSRSGGGGPRRDSRGGGGGRDGGRGRAGGGRRDQQRGGGRGPRRPEVYEVVGKEPDSAPLSDAMQEGKEPLRSFGDLMQLFNKDKPKAEKKPAEKKPADKKPEASKPAEPEAPAAEPPVAVEAPAESKPEAPSESAAATAETNPSGENA</sequence>
<dbReference type="SUPFAM" id="SSF53098">
    <property type="entry name" value="Ribonuclease H-like"/>
    <property type="match status" value="1"/>
</dbReference>
<dbReference type="GO" id="GO:0006139">
    <property type="term" value="P:nucleobase-containing compound metabolic process"/>
    <property type="evidence" value="ECO:0007669"/>
    <property type="project" value="InterPro"/>
</dbReference>
<organism evidence="3 4">
    <name type="scientific">Aporhodopirellula rubra</name>
    <dbReference type="NCBI Taxonomy" id="980271"/>
    <lineage>
        <taxon>Bacteria</taxon>
        <taxon>Pseudomonadati</taxon>
        <taxon>Planctomycetota</taxon>
        <taxon>Planctomycetia</taxon>
        <taxon>Pirellulales</taxon>
        <taxon>Pirellulaceae</taxon>
        <taxon>Aporhodopirellula</taxon>
    </lineage>
</organism>
<dbReference type="SMART" id="SM00316">
    <property type="entry name" value="S1"/>
    <property type="match status" value="1"/>
</dbReference>
<dbReference type="PANTHER" id="PTHR10724">
    <property type="entry name" value="30S RIBOSOMAL PROTEIN S1"/>
    <property type="match status" value="1"/>
</dbReference>
<dbReference type="Pfam" id="PF16921">
    <property type="entry name" value="Tex_YqgF"/>
    <property type="match status" value="1"/>
</dbReference>
<evidence type="ECO:0000259" key="2">
    <source>
        <dbReference type="PROSITE" id="PS50126"/>
    </source>
</evidence>
<gene>
    <name evidence="3" type="ORF">FHS27_005690</name>
</gene>
<dbReference type="GO" id="GO:0006412">
    <property type="term" value="P:translation"/>
    <property type="evidence" value="ECO:0007669"/>
    <property type="project" value="TreeGrafter"/>
</dbReference>
<dbReference type="PANTHER" id="PTHR10724:SF10">
    <property type="entry name" value="S1 RNA-BINDING DOMAIN-CONTAINING PROTEIN 1"/>
    <property type="match status" value="1"/>
</dbReference>
<evidence type="ECO:0000313" key="4">
    <source>
        <dbReference type="Proteomes" id="UP000536179"/>
    </source>
</evidence>
<proteinExistence type="predicted"/>
<dbReference type="InterPro" id="IPR012337">
    <property type="entry name" value="RNaseH-like_sf"/>
</dbReference>
<dbReference type="RefSeq" id="WP_184308772.1">
    <property type="nucleotide sequence ID" value="NZ_JACHXU010000028.1"/>
</dbReference>
<keyword evidence="4" id="KW-1185">Reference proteome</keyword>
<reference evidence="3 4" key="1">
    <citation type="submission" date="2020-08" db="EMBL/GenBank/DDBJ databases">
        <title>Genomic Encyclopedia of Type Strains, Phase III (KMG-III): the genomes of soil and plant-associated and newly described type strains.</title>
        <authorList>
            <person name="Whitman W."/>
        </authorList>
    </citation>
    <scope>NUCLEOTIDE SEQUENCE [LARGE SCALE GENOMIC DNA]</scope>
    <source>
        <strain evidence="3 4">CECT 8075</strain>
    </source>
</reference>
<dbReference type="SUPFAM" id="SSF47781">
    <property type="entry name" value="RuvA domain 2-like"/>
    <property type="match status" value="1"/>
</dbReference>
<dbReference type="PROSITE" id="PS50126">
    <property type="entry name" value="S1"/>
    <property type="match status" value="1"/>
</dbReference>
<feature type="compositionally biased region" description="Gly residues" evidence="1">
    <location>
        <begin position="1165"/>
        <end position="1179"/>
    </location>
</feature>
<dbReference type="SUPFAM" id="SSF50249">
    <property type="entry name" value="Nucleic acid-binding proteins"/>
    <property type="match status" value="1"/>
</dbReference>
<dbReference type="Pfam" id="PF09371">
    <property type="entry name" value="Tex_N"/>
    <property type="match status" value="1"/>
</dbReference>
<feature type="compositionally biased region" description="Low complexity" evidence="1">
    <location>
        <begin position="1292"/>
        <end position="1306"/>
    </location>
</feature>
<dbReference type="InterPro" id="IPR023319">
    <property type="entry name" value="Tex-like_HTH_dom_sf"/>
</dbReference>
<feature type="compositionally biased region" description="Low complexity" evidence="1">
    <location>
        <begin position="1147"/>
        <end position="1164"/>
    </location>
</feature>
<dbReference type="Proteomes" id="UP000536179">
    <property type="component" value="Unassembled WGS sequence"/>
</dbReference>
<evidence type="ECO:0000313" key="3">
    <source>
        <dbReference type="EMBL" id="MBB3209845.1"/>
    </source>
</evidence>
<feature type="compositionally biased region" description="Gly residues" evidence="1">
    <location>
        <begin position="1197"/>
        <end position="1210"/>
    </location>
</feature>
<dbReference type="Gene3D" id="2.40.50.140">
    <property type="entry name" value="Nucleic acid-binding proteins"/>
    <property type="match status" value="1"/>
</dbReference>